<dbReference type="CDD" id="cd06462">
    <property type="entry name" value="Peptidase_S24_S26"/>
    <property type="match status" value="1"/>
</dbReference>
<dbReference type="InterPro" id="IPR036286">
    <property type="entry name" value="LexA/Signal_pep-like_sf"/>
</dbReference>
<gene>
    <name evidence="2" type="ORF">QE382_000149</name>
</gene>
<feature type="domain" description="Peptidase S24/S26A/S26B/S26C" evidence="1">
    <location>
        <begin position="16"/>
        <end position="94"/>
    </location>
</feature>
<sequence length="157" mass="18073">MQDQTGKNKPKIVSNAAYFAEVQRMLQEGKEVRIRIKGQSMRPFIQDGDTVMLRAYQGQPLPLGSNILAKDKGKFVFHRLVGKKKDQYVLAGDGNLVLHEHITEKDIIAVAYMHYPQDKEAAIAIHQPWPRLRGLGWYHIRLLRRILTKFKSLTPKN</sequence>
<dbReference type="Pfam" id="PF00717">
    <property type="entry name" value="Peptidase_S24"/>
    <property type="match status" value="1"/>
</dbReference>
<keyword evidence="3" id="KW-1185">Reference proteome</keyword>
<evidence type="ECO:0000313" key="3">
    <source>
        <dbReference type="Proteomes" id="UP001244640"/>
    </source>
</evidence>
<comment type="caution">
    <text evidence="2">The sequence shown here is derived from an EMBL/GenBank/DDBJ whole genome shotgun (WGS) entry which is preliminary data.</text>
</comment>
<dbReference type="Proteomes" id="UP001244640">
    <property type="component" value="Unassembled WGS sequence"/>
</dbReference>
<name>A0ABU0TZM8_9SPHI</name>
<evidence type="ECO:0000259" key="1">
    <source>
        <dbReference type="Pfam" id="PF00717"/>
    </source>
</evidence>
<evidence type="ECO:0000313" key="2">
    <source>
        <dbReference type="EMBL" id="MDQ1148165.1"/>
    </source>
</evidence>
<protein>
    <submittedName>
        <fullName evidence="2">Signal peptidase I</fullName>
    </submittedName>
</protein>
<dbReference type="SUPFAM" id="SSF51306">
    <property type="entry name" value="LexA/Signal peptidase"/>
    <property type="match status" value="1"/>
</dbReference>
<organism evidence="2 3">
    <name type="scientific">Sphingobacterium zeae</name>
    <dbReference type="NCBI Taxonomy" id="1776859"/>
    <lineage>
        <taxon>Bacteria</taxon>
        <taxon>Pseudomonadati</taxon>
        <taxon>Bacteroidota</taxon>
        <taxon>Sphingobacteriia</taxon>
        <taxon>Sphingobacteriales</taxon>
        <taxon>Sphingobacteriaceae</taxon>
        <taxon>Sphingobacterium</taxon>
    </lineage>
</organism>
<reference evidence="2 3" key="1">
    <citation type="submission" date="2023-07" db="EMBL/GenBank/DDBJ databases">
        <title>Functional and genomic diversity of the sorghum phyllosphere microbiome.</title>
        <authorList>
            <person name="Shade A."/>
        </authorList>
    </citation>
    <scope>NUCLEOTIDE SEQUENCE [LARGE SCALE GENOMIC DNA]</scope>
    <source>
        <strain evidence="2 3">SORGH_AS_0892</strain>
    </source>
</reference>
<dbReference type="InterPro" id="IPR015927">
    <property type="entry name" value="Peptidase_S24_S26A/B/C"/>
</dbReference>
<dbReference type="Gene3D" id="2.10.109.10">
    <property type="entry name" value="Umud Fragment, subunit A"/>
    <property type="match status" value="1"/>
</dbReference>
<dbReference type="RefSeq" id="WP_307184293.1">
    <property type="nucleotide sequence ID" value="NZ_JAUTBA010000001.1"/>
</dbReference>
<accession>A0ABU0TZM8</accession>
<proteinExistence type="predicted"/>
<dbReference type="EMBL" id="JAUTBA010000001">
    <property type="protein sequence ID" value="MDQ1148165.1"/>
    <property type="molecule type" value="Genomic_DNA"/>
</dbReference>